<keyword evidence="3" id="KW-1185">Reference proteome</keyword>
<organism evidence="2 3">
    <name type="scientific">Actinoallomurus bryophytorum</name>
    <dbReference type="NCBI Taxonomy" id="1490222"/>
    <lineage>
        <taxon>Bacteria</taxon>
        <taxon>Bacillati</taxon>
        <taxon>Actinomycetota</taxon>
        <taxon>Actinomycetes</taxon>
        <taxon>Streptosporangiales</taxon>
        <taxon>Thermomonosporaceae</taxon>
        <taxon>Actinoallomurus</taxon>
    </lineage>
</organism>
<evidence type="ECO:0000313" key="3">
    <source>
        <dbReference type="Proteomes" id="UP000316096"/>
    </source>
</evidence>
<evidence type="ECO:0000256" key="1">
    <source>
        <dbReference type="SAM" id="MobiDB-lite"/>
    </source>
</evidence>
<proteinExistence type="predicted"/>
<comment type="caution">
    <text evidence="2">The sequence shown here is derived from an EMBL/GenBank/DDBJ whole genome shotgun (WGS) entry which is preliminary data.</text>
</comment>
<dbReference type="PANTHER" id="PTHR42976:SF1">
    <property type="entry name" value="GH18 DOMAIN-CONTAINING PROTEIN-RELATED"/>
    <property type="match status" value="1"/>
</dbReference>
<dbReference type="AlphaFoldDB" id="A0A543CHA3"/>
<dbReference type="Proteomes" id="UP000316096">
    <property type="component" value="Unassembled WGS sequence"/>
</dbReference>
<protein>
    <submittedName>
        <fullName evidence="2">Chitinase</fullName>
    </submittedName>
</protein>
<reference evidence="2 3" key="1">
    <citation type="submission" date="2019-06" db="EMBL/GenBank/DDBJ databases">
        <title>Sequencing the genomes of 1000 actinobacteria strains.</title>
        <authorList>
            <person name="Klenk H.-P."/>
        </authorList>
    </citation>
    <scope>NUCLEOTIDE SEQUENCE [LARGE SCALE GENOMIC DNA]</scope>
    <source>
        <strain evidence="2 3">DSM 102200</strain>
    </source>
</reference>
<dbReference type="SUPFAM" id="SSF51445">
    <property type="entry name" value="(Trans)glycosidases"/>
    <property type="match status" value="1"/>
</dbReference>
<dbReference type="InterPro" id="IPR017853">
    <property type="entry name" value="GH"/>
</dbReference>
<name>A0A543CHA3_9ACTN</name>
<dbReference type="CDD" id="cd06543">
    <property type="entry name" value="GH18_PF-ChiA-like"/>
    <property type="match status" value="1"/>
</dbReference>
<dbReference type="InterPro" id="IPR052750">
    <property type="entry name" value="GH18_Chitinase"/>
</dbReference>
<feature type="region of interest" description="Disordered" evidence="1">
    <location>
        <begin position="38"/>
        <end position="59"/>
    </location>
</feature>
<dbReference type="Gene3D" id="3.20.20.80">
    <property type="entry name" value="Glycosidases"/>
    <property type="match status" value="1"/>
</dbReference>
<dbReference type="RefSeq" id="WP_185792117.1">
    <property type="nucleotide sequence ID" value="NZ_VFOZ01000001.1"/>
</dbReference>
<sequence>MRSPRGKAILLAGGIAAAAVGTVMLAPGGSGARPAAERAAVTGTRPTHRAAGRKAPANSARISRAVEPAAGFSPYVDVGLYPAFDLTGTAAKAGVRTFNLAFVVSGGGCEPKWGGSQALEDNAVAQQIGALREFGGDVRVSFGGQAGTELAQACGSSAQLAAAYKKVIDTFKLTKVDFDVEGAAIADTAANARRDEAIAQLQKQVDGLDVSLTLPVLPSGLTGEGLGLVTDAANKGVDVSAVNIMAMDYGDGAAPQPGGRMGDYAIQAATSTEAQVRKALGVQDAFGRIAVTPMIGVNDTSTEVFTVADATKLAAFARTKKLAWLSMWSATRDKPCPGGPKNSADPTCSSVAQDDLAFTDAFSEASTS</sequence>
<gene>
    <name evidence="2" type="ORF">FB559_1917</name>
</gene>
<dbReference type="PANTHER" id="PTHR42976">
    <property type="entry name" value="BIFUNCTIONAL CHITINASE/LYSOZYME-RELATED"/>
    <property type="match status" value="1"/>
</dbReference>
<accession>A0A543CHA3</accession>
<evidence type="ECO:0000313" key="2">
    <source>
        <dbReference type="EMBL" id="TQL96390.1"/>
    </source>
</evidence>
<dbReference type="EMBL" id="VFOZ01000001">
    <property type="protein sequence ID" value="TQL96390.1"/>
    <property type="molecule type" value="Genomic_DNA"/>
</dbReference>